<dbReference type="OrthoDB" id="7452186at2"/>
<reference evidence="3" key="1">
    <citation type="submission" date="2016-11" db="EMBL/GenBank/DDBJ databases">
        <authorList>
            <person name="Varghese N."/>
            <person name="Submissions S."/>
        </authorList>
    </citation>
    <scope>NUCLEOTIDE SEQUENCE [LARGE SCALE GENOMIC DNA]</scope>
    <source>
        <strain evidence="3">DSM 27370</strain>
    </source>
</reference>
<dbReference type="Gene3D" id="3.30.565.10">
    <property type="entry name" value="Histidine kinase-like ATPase, C-terminal domain"/>
    <property type="match status" value="1"/>
</dbReference>
<dbReference type="EMBL" id="FQUC01000010">
    <property type="protein sequence ID" value="SHF81876.1"/>
    <property type="molecule type" value="Genomic_DNA"/>
</dbReference>
<organism evidence="2 3">
    <name type="scientific">Dysgonomonas macrotermitis</name>
    <dbReference type="NCBI Taxonomy" id="1346286"/>
    <lineage>
        <taxon>Bacteria</taxon>
        <taxon>Pseudomonadati</taxon>
        <taxon>Bacteroidota</taxon>
        <taxon>Bacteroidia</taxon>
        <taxon>Bacteroidales</taxon>
        <taxon>Dysgonomonadaceae</taxon>
        <taxon>Dysgonomonas</taxon>
    </lineage>
</organism>
<protein>
    <submittedName>
        <fullName evidence="2">Molecular chaperone HtpG</fullName>
    </submittedName>
</protein>
<dbReference type="InterPro" id="IPR036890">
    <property type="entry name" value="HATPase_C_sf"/>
</dbReference>
<evidence type="ECO:0000313" key="2">
    <source>
        <dbReference type="EMBL" id="SHF81876.1"/>
    </source>
</evidence>
<name>A0A1M5ERU8_9BACT</name>
<keyword evidence="1" id="KW-0175">Coiled coil</keyword>
<sequence length="522" mass="60905">MNTNFTPSIGKDVIESLTIGMYEDSRFIYREYIQNSADQIDKAIKEGLIQSSEGEIHINIDYDTRSISIEDNATGIISTEVQPILQNIAQSTKKRGVDKGFRGIGRLGGIAYCDELIFETSFKGENKKSILTWNALELKNIINNRNIKEDAISVIREVTTFSIEKEDSDEHYFKVILKNVTNDDLLEKDSIKKYLSMVAPVPFATKFIYKSKIYKELKDVGISLDEYKIYLNSGQDCEQIFKGYSTYIYKGDENNSRKEDEVIDIEIFKEYSSDGKLLFWGWHSISEKNQSLNQINFMRGFRLRKSNIQIGDEYTLLKLQRDRRFHFYFFGEIYGIHADLIPNSRRDYFTENKIFFEFEQKLKSFFHTKVYKLCYVASELNSSLKRIESLKIFEGEYLQKQTDGFTDRKEHEEFVEQLRVKQEEAEKAKIKIEKIQKEADEKSVIPIQRILTRVIQPETTSISTTLTISEGKQDKTKFRTDKLSRLSNKERKFVGKIFTIIRDVLDNGSAEDLICKIEEEIK</sequence>
<dbReference type="RefSeq" id="WP_062183626.1">
    <property type="nucleotide sequence ID" value="NZ_BBXL01000022.1"/>
</dbReference>
<evidence type="ECO:0000256" key="1">
    <source>
        <dbReference type="SAM" id="Coils"/>
    </source>
</evidence>
<proteinExistence type="predicted"/>
<dbReference type="Proteomes" id="UP000184480">
    <property type="component" value="Unassembled WGS sequence"/>
</dbReference>
<dbReference type="SUPFAM" id="SSF55874">
    <property type="entry name" value="ATPase domain of HSP90 chaperone/DNA topoisomerase II/histidine kinase"/>
    <property type="match status" value="1"/>
</dbReference>
<dbReference type="Pfam" id="PF13589">
    <property type="entry name" value="HATPase_c_3"/>
    <property type="match status" value="1"/>
</dbReference>
<feature type="coiled-coil region" evidence="1">
    <location>
        <begin position="408"/>
        <end position="440"/>
    </location>
</feature>
<evidence type="ECO:0000313" key="3">
    <source>
        <dbReference type="Proteomes" id="UP000184480"/>
    </source>
</evidence>
<gene>
    <name evidence="2" type="ORF">SAMN05444362_110121</name>
</gene>
<accession>A0A1M5ERU8</accession>
<dbReference type="AlphaFoldDB" id="A0A1M5ERU8"/>
<dbReference type="STRING" id="1346286.SAMN05444362_110121"/>
<keyword evidence="3" id="KW-1185">Reference proteome</keyword>